<dbReference type="Proteomes" id="UP000186817">
    <property type="component" value="Unassembled WGS sequence"/>
</dbReference>
<reference evidence="2 3" key="1">
    <citation type="submission" date="2016-02" db="EMBL/GenBank/DDBJ databases">
        <title>Genome analysis of coral dinoflagellate symbionts highlights evolutionary adaptations to a symbiotic lifestyle.</title>
        <authorList>
            <person name="Aranda M."/>
            <person name="Li Y."/>
            <person name="Liew Y.J."/>
            <person name="Baumgarten S."/>
            <person name="Simakov O."/>
            <person name="Wilson M."/>
            <person name="Piel J."/>
            <person name="Ashoor H."/>
            <person name="Bougouffa S."/>
            <person name="Bajic V.B."/>
            <person name="Ryu T."/>
            <person name="Ravasi T."/>
            <person name="Bayer T."/>
            <person name="Micklem G."/>
            <person name="Kim H."/>
            <person name="Bhak J."/>
            <person name="Lajeunesse T.C."/>
            <person name="Voolstra C.R."/>
        </authorList>
    </citation>
    <scope>NUCLEOTIDE SEQUENCE [LARGE SCALE GENOMIC DNA]</scope>
    <source>
        <strain evidence="2 3">CCMP2467</strain>
    </source>
</reference>
<dbReference type="EMBL" id="LSRX01000997">
    <property type="protein sequence ID" value="OLP85068.1"/>
    <property type="molecule type" value="Genomic_DNA"/>
</dbReference>
<feature type="compositionally biased region" description="Acidic residues" evidence="1">
    <location>
        <begin position="336"/>
        <end position="355"/>
    </location>
</feature>
<name>A0A1Q9CQ57_SYMMI</name>
<evidence type="ECO:0000313" key="2">
    <source>
        <dbReference type="EMBL" id="OLP85068.1"/>
    </source>
</evidence>
<sequence length="532" mass="58676">MKPRAVVRVALAAGIGLKHNEDTASRIAVASVLAAWESSRLQTATKEKLRVESRLGQSQRVFQLSEMAAMRKAVEADFGSLRDSEVPKSLVATKLEQIEQGTLHAEDLREVLCLEDKDIDLFSSIVEHGTASSPPADCCSMAHVPYKACESALAVYRPDTRVSPAVGFVLGKHIANHPSMVGKETKRPAWSLVLFFEQVLRKKAYHLVRSGDANSLSTALDAACKCSEILNLHFLMPLTTSTEFLSSACDQGHAWLHSDCWRQKRGKSNGEGGKDGKGHVKKLFLKTKTACGKCICFKFNNGKCHGGCGFEHVCQVCLTPGHSKTGKFFAAQPALEDPEDCSSSDDDIDAGEDDDTGRLPQAAFGLWAWGSGPPMFSVLMGKKRAFVDGAGWCSPGCRLPEQRKHEPQEGRSGMAKHCFEQLQQLLRDKLDPRRLVLELACGRHHSSPFDDELLDNARLIIKMQIHRFGTQLDLDFAVNVNEKLPRTPAVFFPQVQVARLQRRARAQRAAETNSEALEQQFLQEEKLGAMVK</sequence>
<gene>
    <name evidence="2" type="ORF">AK812_SmicGene33953</name>
</gene>
<keyword evidence="3" id="KW-1185">Reference proteome</keyword>
<organism evidence="2 3">
    <name type="scientific">Symbiodinium microadriaticum</name>
    <name type="common">Dinoflagellate</name>
    <name type="synonym">Zooxanthella microadriatica</name>
    <dbReference type="NCBI Taxonomy" id="2951"/>
    <lineage>
        <taxon>Eukaryota</taxon>
        <taxon>Sar</taxon>
        <taxon>Alveolata</taxon>
        <taxon>Dinophyceae</taxon>
        <taxon>Suessiales</taxon>
        <taxon>Symbiodiniaceae</taxon>
        <taxon>Symbiodinium</taxon>
    </lineage>
</organism>
<evidence type="ECO:0008006" key="4">
    <source>
        <dbReference type="Google" id="ProtNLM"/>
    </source>
</evidence>
<dbReference type="AlphaFoldDB" id="A0A1Q9CQ57"/>
<evidence type="ECO:0000313" key="3">
    <source>
        <dbReference type="Proteomes" id="UP000186817"/>
    </source>
</evidence>
<protein>
    <recommendedName>
        <fullName evidence="4">C3H1-type domain-containing protein</fullName>
    </recommendedName>
</protein>
<accession>A0A1Q9CQ57</accession>
<proteinExistence type="predicted"/>
<evidence type="ECO:0000256" key="1">
    <source>
        <dbReference type="SAM" id="MobiDB-lite"/>
    </source>
</evidence>
<feature type="region of interest" description="Disordered" evidence="1">
    <location>
        <begin position="335"/>
        <end position="355"/>
    </location>
</feature>
<comment type="caution">
    <text evidence="2">The sequence shown here is derived from an EMBL/GenBank/DDBJ whole genome shotgun (WGS) entry which is preliminary data.</text>
</comment>